<comment type="caution">
    <text evidence="2">The sequence shown here is derived from an EMBL/GenBank/DDBJ whole genome shotgun (WGS) entry which is preliminary data.</text>
</comment>
<dbReference type="STRING" id="313628.LNTAR_15527"/>
<proteinExistence type="predicted"/>
<dbReference type="SUPFAM" id="SSF81901">
    <property type="entry name" value="HCP-like"/>
    <property type="match status" value="1"/>
</dbReference>
<evidence type="ECO:0000313" key="3">
    <source>
        <dbReference type="Proteomes" id="UP000004947"/>
    </source>
</evidence>
<gene>
    <name evidence="2" type="ORF">LNTAR_15527</name>
</gene>
<dbReference type="InterPro" id="IPR011990">
    <property type="entry name" value="TPR-like_helical_dom_sf"/>
</dbReference>
<dbReference type="AlphaFoldDB" id="A6DMA3"/>
<evidence type="ECO:0000256" key="1">
    <source>
        <dbReference type="SAM" id="SignalP"/>
    </source>
</evidence>
<feature type="chain" id="PRO_5002694541" description="Sel1 repeat family protein" evidence="1">
    <location>
        <begin position="20"/>
        <end position="150"/>
    </location>
</feature>
<accession>A6DMA3</accession>
<dbReference type="Gene3D" id="1.25.40.10">
    <property type="entry name" value="Tetratricopeptide repeat domain"/>
    <property type="match status" value="1"/>
</dbReference>
<sequence>MKKLIIALLFTLFCSCSFFEEEEDPYEDMTQEEEFAARNKQVFDKQPDKEREEYLKNMRTAQGSGQIQKDEEVTDYALVTRKMSRQQYERTLAQAELGDEDACYRMAMIHKYGYYGPRPNMALAKKWLKNAADLGSIKARHQLRHLERKY</sequence>
<dbReference type="PROSITE" id="PS51257">
    <property type="entry name" value="PROKAR_LIPOPROTEIN"/>
    <property type="match status" value="1"/>
</dbReference>
<keyword evidence="1" id="KW-0732">Signal</keyword>
<dbReference type="SMART" id="SM00671">
    <property type="entry name" value="SEL1"/>
    <property type="match status" value="1"/>
</dbReference>
<evidence type="ECO:0008006" key="4">
    <source>
        <dbReference type="Google" id="ProtNLM"/>
    </source>
</evidence>
<feature type="signal peptide" evidence="1">
    <location>
        <begin position="1"/>
        <end position="19"/>
    </location>
</feature>
<name>A6DMA3_9BACT</name>
<evidence type="ECO:0000313" key="2">
    <source>
        <dbReference type="EMBL" id="EDM27093.1"/>
    </source>
</evidence>
<dbReference type="RefSeq" id="WP_007279002.1">
    <property type="nucleotide sequence ID" value="NZ_ABCK01000011.1"/>
</dbReference>
<dbReference type="EMBL" id="ABCK01000011">
    <property type="protein sequence ID" value="EDM27093.1"/>
    <property type="molecule type" value="Genomic_DNA"/>
</dbReference>
<reference evidence="2 3" key="1">
    <citation type="journal article" date="2010" name="J. Bacteriol.">
        <title>Genome sequence of Lentisphaera araneosa HTCC2155T, the type species of the order Lentisphaerales in the phylum Lentisphaerae.</title>
        <authorList>
            <person name="Thrash J.C."/>
            <person name="Cho J.C."/>
            <person name="Vergin K.L."/>
            <person name="Morris R.M."/>
            <person name="Giovannoni S.J."/>
        </authorList>
    </citation>
    <scope>NUCLEOTIDE SEQUENCE [LARGE SCALE GENOMIC DNA]</scope>
    <source>
        <strain evidence="2 3">HTCC2155</strain>
    </source>
</reference>
<protein>
    <recommendedName>
        <fullName evidence="4">Sel1 repeat family protein</fullName>
    </recommendedName>
</protein>
<keyword evidence="3" id="KW-1185">Reference proteome</keyword>
<organism evidence="2 3">
    <name type="scientific">Lentisphaera araneosa HTCC2155</name>
    <dbReference type="NCBI Taxonomy" id="313628"/>
    <lineage>
        <taxon>Bacteria</taxon>
        <taxon>Pseudomonadati</taxon>
        <taxon>Lentisphaerota</taxon>
        <taxon>Lentisphaeria</taxon>
        <taxon>Lentisphaerales</taxon>
        <taxon>Lentisphaeraceae</taxon>
        <taxon>Lentisphaera</taxon>
    </lineage>
</organism>
<dbReference type="Proteomes" id="UP000004947">
    <property type="component" value="Unassembled WGS sequence"/>
</dbReference>
<dbReference type="InterPro" id="IPR006597">
    <property type="entry name" value="Sel1-like"/>
</dbReference>